<feature type="region of interest" description="Disordered" evidence="2">
    <location>
        <begin position="201"/>
        <end position="263"/>
    </location>
</feature>
<dbReference type="Proteomes" id="UP000050741">
    <property type="component" value="Unassembled WGS sequence"/>
</dbReference>
<name>A0A183C2D4_GLOPA</name>
<evidence type="ECO:0000313" key="4">
    <source>
        <dbReference type="Proteomes" id="UP000050741"/>
    </source>
</evidence>
<reference evidence="4" key="1">
    <citation type="submission" date="2014-05" db="EMBL/GenBank/DDBJ databases">
        <title>The genome and life-stage specific transcriptomes of Globodera pallida elucidate key aspects of plant parasitism by a cyst nematode.</title>
        <authorList>
            <person name="Cotton J.A."/>
            <person name="Lilley C.J."/>
            <person name="Jones L.M."/>
            <person name="Kikuchi T."/>
            <person name="Reid A.J."/>
            <person name="Thorpe P."/>
            <person name="Tsai I.J."/>
            <person name="Beasley H."/>
            <person name="Blok V."/>
            <person name="Cock P.J.A."/>
            <person name="Van den Akker S.E."/>
            <person name="Holroyd N."/>
            <person name="Hunt M."/>
            <person name="Mantelin S."/>
            <person name="Naghra H."/>
            <person name="Pain A."/>
            <person name="Palomares-Rius J.E."/>
            <person name="Zarowiecki M."/>
            <person name="Berriman M."/>
            <person name="Jones J.T."/>
            <person name="Urwin P.E."/>
        </authorList>
    </citation>
    <scope>NUCLEOTIDE SEQUENCE [LARGE SCALE GENOMIC DNA]</scope>
    <source>
        <strain evidence="4">Lindley</strain>
    </source>
</reference>
<evidence type="ECO:0000256" key="1">
    <source>
        <dbReference type="ARBA" id="ARBA00022737"/>
    </source>
</evidence>
<keyword evidence="4" id="KW-1185">Reference proteome</keyword>
<sequence length="320" mass="34207">MPAHAATSGAIALSGATIVLCLGSLLSVYNEMQNIWGELDVEMNQFRAQADGLWGDLLRMGAGTPSNRKRRAAIVATEEDHNNLQANRDRRSGYSVASAVPAPPCKCEMDNACPQGPSGPPGDNGPPGLSGIPGKDGVAGVTAPDWHRGPTVRPVRKGLPEKPDDLEFAECVVQKVRLACQGVTAYPDCLEYRAMKEGRELTGCPGKAANTGRTRKSQSDEEGQRDPPGSTESKDRSEVRAIRGPEPPRAPTETKEGLGRQESLAGMRLIVHVRAAMGTKVEEVEPADTNMAEFNEGRREAEANSEKRTKAPEAIGECTE</sequence>
<keyword evidence="1" id="KW-0677">Repeat</keyword>
<dbReference type="PANTHER" id="PTHR24637">
    <property type="entry name" value="COLLAGEN"/>
    <property type="match status" value="1"/>
</dbReference>
<feature type="domain" description="Nematode cuticle collagen N-terminal" evidence="3">
    <location>
        <begin position="5"/>
        <end position="57"/>
    </location>
</feature>
<dbReference type="AlphaFoldDB" id="A0A183C2D4"/>
<organism evidence="4 5">
    <name type="scientific">Globodera pallida</name>
    <name type="common">Potato cyst nematode worm</name>
    <name type="synonym">Heterodera pallida</name>
    <dbReference type="NCBI Taxonomy" id="36090"/>
    <lineage>
        <taxon>Eukaryota</taxon>
        <taxon>Metazoa</taxon>
        <taxon>Ecdysozoa</taxon>
        <taxon>Nematoda</taxon>
        <taxon>Chromadorea</taxon>
        <taxon>Rhabditida</taxon>
        <taxon>Tylenchina</taxon>
        <taxon>Tylenchomorpha</taxon>
        <taxon>Tylenchoidea</taxon>
        <taxon>Heteroderidae</taxon>
        <taxon>Heteroderinae</taxon>
        <taxon>Globodera</taxon>
    </lineage>
</organism>
<dbReference type="GO" id="GO:0042302">
    <property type="term" value="F:structural constituent of cuticle"/>
    <property type="evidence" value="ECO:0007669"/>
    <property type="project" value="InterPro"/>
</dbReference>
<evidence type="ECO:0000259" key="3">
    <source>
        <dbReference type="SMART" id="SM01088"/>
    </source>
</evidence>
<reference evidence="5" key="2">
    <citation type="submission" date="2016-06" db="UniProtKB">
        <authorList>
            <consortium name="WormBaseParasite"/>
        </authorList>
    </citation>
    <scope>IDENTIFICATION</scope>
</reference>
<dbReference type="PANTHER" id="PTHR24637:SF282">
    <property type="entry name" value="CUTICLE COLLAGEN SQT-1"/>
    <property type="match status" value="1"/>
</dbReference>
<dbReference type="SMART" id="SM01088">
    <property type="entry name" value="Col_cuticle_N"/>
    <property type="match status" value="1"/>
</dbReference>
<feature type="region of interest" description="Disordered" evidence="2">
    <location>
        <begin position="297"/>
        <end position="320"/>
    </location>
</feature>
<evidence type="ECO:0000256" key="2">
    <source>
        <dbReference type="SAM" id="MobiDB-lite"/>
    </source>
</evidence>
<feature type="compositionally biased region" description="Basic and acidic residues" evidence="2">
    <location>
        <begin position="232"/>
        <end position="243"/>
    </location>
</feature>
<feature type="compositionally biased region" description="Basic and acidic residues" evidence="2">
    <location>
        <begin position="297"/>
        <end position="311"/>
    </location>
</feature>
<feature type="region of interest" description="Disordered" evidence="2">
    <location>
        <begin position="116"/>
        <end position="161"/>
    </location>
</feature>
<accession>A0A183C2D4</accession>
<protein>
    <submittedName>
        <fullName evidence="5">Col_cuticle_N domain-containing protein</fullName>
    </submittedName>
</protein>
<dbReference type="Pfam" id="PF01484">
    <property type="entry name" value="Col_cuticle_N"/>
    <property type="match status" value="1"/>
</dbReference>
<dbReference type="WBParaSite" id="GPLIN_000702800">
    <property type="protein sequence ID" value="GPLIN_000702800"/>
    <property type="gene ID" value="GPLIN_000702800"/>
</dbReference>
<evidence type="ECO:0000313" key="5">
    <source>
        <dbReference type="WBParaSite" id="GPLIN_000702800"/>
    </source>
</evidence>
<proteinExistence type="predicted"/>
<dbReference type="InterPro" id="IPR002486">
    <property type="entry name" value="Col_cuticle_N"/>
</dbReference>